<evidence type="ECO:0000313" key="2">
    <source>
        <dbReference type="Proteomes" id="UP000037386"/>
    </source>
</evidence>
<name>A0A0M1N0T7_9MOLU</name>
<proteinExistence type="predicted"/>
<evidence type="ECO:0000313" key="1">
    <source>
        <dbReference type="EMBL" id="KOR75650.1"/>
    </source>
</evidence>
<dbReference type="RefSeq" id="WP_053521327.1">
    <property type="nucleotide sequence ID" value="NZ_LHCF01000002.1"/>
</dbReference>
<dbReference type="AlphaFoldDB" id="A0A0M1N0T7"/>
<organism evidence="1 2">
    <name type="scientific">Candidatus Phytoplasma pruni</name>
    <dbReference type="NCBI Taxonomy" id="479893"/>
    <lineage>
        <taxon>Bacteria</taxon>
        <taxon>Bacillati</taxon>
        <taxon>Mycoplasmatota</taxon>
        <taxon>Mollicutes</taxon>
        <taxon>Acholeplasmatales</taxon>
        <taxon>Acholeplasmataceae</taxon>
        <taxon>Candidatus Phytoplasma</taxon>
        <taxon>16SrIII (X-disease group)</taxon>
    </lineage>
</organism>
<comment type="caution">
    <text evidence="1">The sequence shown here is derived from an EMBL/GenBank/DDBJ whole genome shotgun (WGS) entry which is preliminary data.</text>
</comment>
<accession>A0A0M1N0T7</accession>
<protein>
    <submittedName>
        <fullName evidence="1">Uncharacterized protein</fullName>
    </submittedName>
</protein>
<gene>
    <name evidence="1" type="ORF">CPX_001350</name>
</gene>
<dbReference type="EMBL" id="LHCF01000002">
    <property type="protein sequence ID" value="KOR75650.1"/>
    <property type="molecule type" value="Genomic_DNA"/>
</dbReference>
<dbReference type="PATRIC" id="fig|479893.3.peg.130"/>
<reference evidence="2" key="1">
    <citation type="submission" date="2015-05" db="EMBL/GenBank/DDBJ databases">
        <title>Draft genome sequence of 'Candidatus Phytoplasma Pruni' strain CX, a plant pathogenic bacterium.</title>
        <authorList>
            <person name="Lee I.-M."/>
            <person name="Bottner-Parker K.D."/>
            <person name="Shao J."/>
            <person name="Gundersen-Rindal D.E."/>
            <person name="Zhao Y."/>
            <person name="Davis R.E."/>
        </authorList>
    </citation>
    <scope>NUCLEOTIDE SEQUENCE [LARGE SCALE GENOMIC DNA]</scope>
    <source>
        <strain evidence="2">CX</strain>
    </source>
</reference>
<sequence>MFWQPQPYSLLFIFSSWLFGIEQKEIINTKKPQLTLICDYELVDSQGKTYDNGLQTVEKNISNLA</sequence>
<dbReference type="Proteomes" id="UP000037386">
    <property type="component" value="Unassembled WGS sequence"/>
</dbReference>